<dbReference type="InterPro" id="IPR013078">
    <property type="entry name" value="His_Pase_superF_clade-1"/>
</dbReference>
<organism evidence="1 2">
    <name type="scientific">Streptomyces xanthochromogenes</name>
    <dbReference type="NCBI Taxonomy" id="67384"/>
    <lineage>
        <taxon>Bacteria</taxon>
        <taxon>Bacillati</taxon>
        <taxon>Actinomycetota</taxon>
        <taxon>Actinomycetes</taxon>
        <taxon>Kitasatosporales</taxon>
        <taxon>Streptomycetaceae</taxon>
        <taxon>Streptomyces</taxon>
    </lineage>
</organism>
<protein>
    <submittedName>
        <fullName evidence="1">Phosphoglycerate mutase</fullName>
    </submittedName>
</protein>
<dbReference type="Pfam" id="PF00300">
    <property type="entry name" value="His_Phos_1"/>
    <property type="match status" value="1"/>
</dbReference>
<dbReference type="EMBL" id="BMUU01000019">
    <property type="protein sequence ID" value="GGY66805.1"/>
    <property type="molecule type" value="Genomic_DNA"/>
</dbReference>
<accession>A0ABQ3AUU6</accession>
<dbReference type="Proteomes" id="UP000600946">
    <property type="component" value="Unassembled WGS sequence"/>
</dbReference>
<evidence type="ECO:0000313" key="2">
    <source>
        <dbReference type="Proteomes" id="UP000600946"/>
    </source>
</evidence>
<dbReference type="Gene3D" id="3.40.50.1240">
    <property type="entry name" value="Phosphoglycerate mutase-like"/>
    <property type="match status" value="1"/>
</dbReference>
<dbReference type="InterPro" id="IPR029033">
    <property type="entry name" value="His_PPase_superfam"/>
</dbReference>
<dbReference type="RefSeq" id="WP_190029301.1">
    <property type="nucleotide sequence ID" value="NZ_BMUU01000019.1"/>
</dbReference>
<keyword evidence="2" id="KW-1185">Reference proteome</keyword>
<evidence type="ECO:0000313" key="1">
    <source>
        <dbReference type="EMBL" id="GGY66805.1"/>
    </source>
</evidence>
<sequence>MTVRLVLVSPAFGRALREARFDDGGPLEDAGLAAARAAADSLPAVGRLLTSPTARCRQTAAALGPGAADVAELAALDVGRWRGQTLDEVGRAEPEAVGAWLGDPSAAPHGGESVAQLCARAAAWLDVAAEDAGRTLAVVEPEIVRALVLRALDAPLSAFWRIDVPPLTATELSGRAGRWNLRAGRPL</sequence>
<comment type="caution">
    <text evidence="1">The sequence shown here is derived from an EMBL/GenBank/DDBJ whole genome shotgun (WGS) entry which is preliminary data.</text>
</comment>
<gene>
    <name evidence="1" type="ORF">GCM10010326_71630</name>
</gene>
<reference evidence="2" key="1">
    <citation type="journal article" date="2019" name="Int. J. Syst. Evol. Microbiol.">
        <title>The Global Catalogue of Microorganisms (GCM) 10K type strain sequencing project: providing services to taxonomists for standard genome sequencing and annotation.</title>
        <authorList>
            <consortium name="The Broad Institute Genomics Platform"/>
            <consortium name="The Broad Institute Genome Sequencing Center for Infectious Disease"/>
            <person name="Wu L."/>
            <person name="Ma J."/>
        </authorList>
    </citation>
    <scope>NUCLEOTIDE SEQUENCE [LARGE SCALE GENOMIC DNA]</scope>
    <source>
        <strain evidence="2">JCM 4594</strain>
    </source>
</reference>
<proteinExistence type="predicted"/>
<dbReference type="GeneID" id="96295022"/>
<name>A0ABQ3AUU6_9ACTN</name>
<dbReference type="SUPFAM" id="SSF53254">
    <property type="entry name" value="Phosphoglycerate mutase-like"/>
    <property type="match status" value="1"/>
</dbReference>